<dbReference type="RefSeq" id="WP_052015655.1">
    <property type="nucleotide sequence ID" value="NZ_BAUU01000008.1"/>
</dbReference>
<protein>
    <submittedName>
        <fullName evidence="6">Transcriptional regulator</fullName>
    </submittedName>
</protein>
<dbReference type="Gene3D" id="3.40.190.290">
    <property type="match status" value="1"/>
</dbReference>
<dbReference type="Pfam" id="PF03466">
    <property type="entry name" value="LysR_substrate"/>
    <property type="match status" value="1"/>
</dbReference>
<keyword evidence="2" id="KW-0805">Transcription regulation</keyword>
<dbReference type="Pfam" id="PF00126">
    <property type="entry name" value="HTH_1"/>
    <property type="match status" value="1"/>
</dbReference>
<feature type="domain" description="HTH lysR-type" evidence="5">
    <location>
        <begin position="1"/>
        <end position="58"/>
    </location>
</feature>
<proteinExistence type="inferred from homology"/>
<gene>
    <name evidence="6" type="ORF">JCM9152_1313</name>
</gene>
<dbReference type="InterPro" id="IPR036388">
    <property type="entry name" value="WH-like_DNA-bd_sf"/>
</dbReference>
<dbReference type="GO" id="GO:0000976">
    <property type="term" value="F:transcription cis-regulatory region binding"/>
    <property type="evidence" value="ECO:0007669"/>
    <property type="project" value="TreeGrafter"/>
</dbReference>
<name>W4QD08_9BACI</name>
<dbReference type="InterPro" id="IPR000847">
    <property type="entry name" value="LysR_HTH_N"/>
</dbReference>
<dbReference type="Gene3D" id="1.10.10.10">
    <property type="entry name" value="Winged helix-like DNA-binding domain superfamily/Winged helix DNA-binding domain"/>
    <property type="match status" value="1"/>
</dbReference>
<organism evidence="6 7">
    <name type="scientific">Halalkalibacter hemicellulosilyticusJCM 9152</name>
    <dbReference type="NCBI Taxonomy" id="1236971"/>
    <lineage>
        <taxon>Bacteria</taxon>
        <taxon>Bacillati</taxon>
        <taxon>Bacillota</taxon>
        <taxon>Bacilli</taxon>
        <taxon>Bacillales</taxon>
        <taxon>Bacillaceae</taxon>
        <taxon>Halalkalibacter</taxon>
    </lineage>
</organism>
<dbReference type="AlphaFoldDB" id="W4QD08"/>
<dbReference type="SUPFAM" id="SSF46785">
    <property type="entry name" value="Winged helix' DNA-binding domain"/>
    <property type="match status" value="1"/>
</dbReference>
<evidence type="ECO:0000313" key="7">
    <source>
        <dbReference type="Proteomes" id="UP000018895"/>
    </source>
</evidence>
<dbReference type="GO" id="GO:0003700">
    <property type="term" value="F:DNA-binding transcription factor activity"/>
    <property type="evidence" value="ECO:0007669"/>
    <property type="project" value="InterPro"/>
</dbReference>
<accession>W4QD08</accession>
<keyword evidence="7" id="KW-1185">Reference proteome</keyword>
<evidence type="ECO:0000313" key="6">
    <source>
        <dbReference type="EMBL" id="GAE29926.1"/>
    </source>
</evidence>
<dbReference type="InterPro" id="IPR036390">
    <property type="entry name" value="WH_DNA-bd_sf"/>
</dbReference>
<dbReference type="InterPro" id="IPR005119">
    <property type="entry name" value="LysR_subst-bd"/>
</dbReference>
<dbReference type="PROSITE" id="PS50931">
    <property type="entry name" value="HTH_LYSR"/>
    <property type="match status" value="1"/>
</dbReference>
<keyword evidence="3" id="KW-0238">DNA-binding</keyword>
<dbReference type="OrthoDB" id="9803735at2"/>
<evidence type="ECO:0000259" key="5">
    <source>
        <dbReference type="PROSITE" id="PS50931"/>
    </source>
</evidence>
<evidence type="ECO:0000256" key="2">
    <source>
        <dbReference type="ARBA" id="ARBA00023015"/>
    </source>
</evidence>
<reference evidence="6" key="1">
    <citation type="journal article" date="2014" name="Genome Announc.">
        <title>Draft Genome Sequences of Three Alkaliphilic Bacillus Strains, Bacillus wakoensis JCM 9140T, Bacillus akibai JCM 9157T, and Bacillus hemicellulosilyticus JCM 9152T.</title>
        <authorList>
            <person name="Yuki M."/>
            <person name="Oshima K."/>
            <person name="Suda W."/>
            <person name="Oshida Y."/>
            <person name="Kitamura K."/>
            <person name="Iida T."/>
            <person name="Hattori M."/>
            <person name="Ohkuma M."/>
        </authorList>
    </citation>
    <scope>NUCLEOTIDE SEQUENCE [LARGE SCALE GENOMIC DNA]</scope>
    <source>
        <strain evidence="6">JCM 9152</strain>
    </source>
</reference>
<comment type="caution">
    <text evidence="6">The sequence shown here is derived from an EMBL/GenBank/DDBJ whole genome shotgun (WGS) entry which is preliminary data.</text>
</comment>
<dbReference type="STRING" id="1236971.JCM9152_1313"/>
<dbReference type="PANTHER" id="PTHR30126">
    <property type="entry name" value="HTH-TYPE TRANSCRIPTIONAL REGULATOR"/>
    <property type="match status" value="1"/>
</dbReference>
<comment type="similarity">
    <text evidence="1">Belongs to the LysR transcriptional regulatory family.</text>
</comment>
<dbReference type="Proteomes" id="UP000018895">
    <property type="component" value="Unassembled WGS sequence"/>
</dbReference>
<keyword evidence="4" id="KW-0804">Transcription</keyword>
<evidence type="ECO:0000256" key="4">
    <source>
        <dbReference type="ARBA" id="ARBA00023163"/>
    </source>
</evidence>
<dbReference type="PRINTS" id="PR00039">
    <property type="entry name" value="HTHLYSR"/>
</dbReference>
<sequence length="124" mass="14164">MELRHLITFRTIVDLGGFNKAAQKLGYAQSSITAHIKELETELGYPLFDRLGKKVTLTQTGRRFLPYALDIITLYTKSKEMIKESDEPSGELTIGVSESLMIYWFPIIIMNFMGQYPNVQLTVK</sequence>
<evidence type="ECO:0000256" key="1">
    <source>
        <dbReference type="ARBA" id="ARBA00009437"/>
    </source>
</evidence>
<dbReference type="EMBL" id="BAUU01000008">
    <property type="protein sequence ID" value="GAE29926.1"/>
    <property type="molecule type" value="Genomic_DNA"/>
</dbReference>
<evidence type="ECO:0000256" key="3">
    <source>
        <dbReference type="ARBA" id="ARBA00023125"/>
    </source>
</evidence>
<dbReference type="FunFam" id="1.10.10.10:FF:000001">
    <property type="entry name" value="LysR family transcriptional regulator"/>
    <property type="match status" value="1"/>
</dbReference>
<dbReference type="PANTHER" id="PTHR30126:SF100">
    <property type="entry name" value="LYSR-FAMILY TRANSCRIPTIONAL REGULATOR"/>
    <property type="match status" value="1"/>
</dbReference>